<reference evidence="2" key="1">
    <citation type="submission" date="2022-11" db="UniProtKB">
        <authorList>
            <consortium name="WormBaseParasite"/>
        </authorList>
    </citation>
    <scope>IDENTIFICATION</scope>
</reference>
<dbReference type="Proteomes" id="UP000887577">
    <property type="component" value="Unplaced"/>
</dbReference>
<protein>
    <submittedName>
        <fullName evidence="2">Uncharacterized protein</fullName>
    </submittedName>
</protein>
<evidence type="ECO:0000313" key="2">
    <source>
        <dbReference type="WBParaSite" id="PSU_v2.g19879.t1"/>
    </source>
</evidence>
<dbReference type="WBParaSite" id="PSU_v2.g19879.t1">
    <property type="protein sequence ID" value="PSU_v2.g19879.t1"/>
    <property type="gene ID" value="PSU_v2.g19879"/>
</dbReference>
<name>A0A914YR72_9BILA</name>
<proteinExistence type="predicted"/>
<organism evidence="1 2">
    <name type="scientific">Panagrolaimus superbus</name>
    <dbReference type="NCBI Taxonomy" id="310955"/>
    <lineage>
        <taxon>Eukaryota</taxon>
        <taxon>Metazoa</taxon>
        <taxon>Ecdysozoa</taxon>
        <taxon>Nematoda</taxon>
        <taxon>Chromadorea</taxon>
        <taxon>Rhabditida</taxon>
        <taxon>Tylenchina</taxon>
        <taxon>Panagrolaimomorpha</taxon>
        <taxon>Panagrolaimoidea</taxon>
        <taxon>Panagrolaimidae</taxon>
        <taxon>Panagrolaimus</taxon>
    </lineage>
</organism>
<keyword evidence="1" id="KW-1185">Reference proteome</keyword>
<dbReference type="AlphaFoldDB" id="A0A914YR72"/>
<sequence length="147" mass="17152">MEATKKEKKLKKKKCKCPTDDLTIGLFKDYIQKIDESLDAMDTSNRNIINGEGSIYDSESIYGHLKNFETTFSQMAEMALECDKARKIAEPQIKKSEDVPIINMVEVTGTNFLDNIFQKNPEYYHYLYTKFYKHWPEVDHCTKIFSA</sequence>
<accession>A0A914YR72</accession>
<evidence type="ECO:0000313" key="1">
    <source>
        <dbReference type="Proteomes" id="UP000887577"/>
    </source>
</evidence>